<accession>A0A4V3RTG5</accession>
<organism evidence="2 3">
    <name type="scientific">Muribaculum intestinale</name>
    <dbReference type="NCBI Taxonomy" id="1796646"/>
    <lineage>
        <taxon>Bacteria</taxon>
        <taxon>Pseudomonadati</taxon>
        <taxon>Bacteroidota</taxon>
        <taxon>Bacteroidia</taxon>
        <taxon>Bacteroidales</taxon>
        <taxon>Muribaculaceae</taxon>
        <taxon>Muribaculum</taxon>
    </lineage>
</organism>
<dbReference type="InterPro" id="IPR003812">
    <property type="entry name" value="Fido"/>
</dbReference>
<protein>
    <submittedName>
        <fullName evidence="2">Death-on-curing protein</fullName>
    </submittedName>
</protein>
<comment type="caution">
    <text evidence="2">The sequence shown here is derived from an EMBL/GenBank/DDBJ whole genome shotgun (WGS) entry which is preliminary data.</text>
</comment>
<sequence>MMKSEELKYITYDEALVVYTKTVAASGGGLQGVKDEGGIRKVLDFVQNDLYYPTFVDKLTYLVFGLCTGHYFEDSNKRVALTIGVWFLVHNGYYWHAYNFMQCMEAIIYHVAAGRIDKDLLQRIITCYMSNEDYPEDLKLEIIHAIDDQQTGFDE</sequence>
<evidence type="ECO:0000313" key="3">
    <source>
        <dbReference type="Proteomes" id="UP000306630"/>
    </source>
</evidence>
<dbReference type="InterPro" id="IPR053737">
    <property type="entry name" value="Type_II_TA_Toxin"/>
</dbReference>
<evidence type="ECO:0000259" key="1">
    <source>
        <dbReference type="PROSITE" id="PS51459"/>
    </source>
</evidence>
<reference evidence="2 3" key="1">
    <citation type="submission" date="2019-04" db="EMBL/GenBank/DDBJ databases">
        <title>Microbes associate with the intestines of laboratory mice.</title>
        <authorList>
            <person name="Navarre W."/>
            <person name="Wong E."/>
            <person name="Huang K."/>
            <person name="Tropini C."/>
            <person name="Ng K."/>
            <person name="Yu B."/>
        </authorList>
    </citation>
    <scope>NUCLEOTIDE SEQUENCE [LARGE SCALE GENOMIC DNA]</scope>
    <source>
        <strain evidence="2 3">NM06_A21</strain>
    </source>
</reference>
<dbReference type="PROSITE" id="PS51459">
    <property type="entry name" value="FIDO"/>
    <property type="match status" value="1"/>
</dbReference>
<dbReference type="Proteomes" id="UP000306630">
    <property type="component" value="Unassembled WGS sequence"/>
</dbReference>
<dbReference type="Gene3D" id="1.20.120.1870">
    <property type="entry name" value="Fic/DOC protein, Fido domain"/>
    <property type="match status" value="1"/>
</dbReference>
<evidence type="ECO:0000313" key="2">
    <source>
        <dbReference type="EMBL" id="TGY70989.1"/>
    </source>
</evidence>
<feature type="domain" description="Fido" evidence="1">
    <location>
        <begin position="10"/>
        <end position="130"/>
    </location>
</feature>
<dbReference type="EMBL" id="SRYD01000054">
    <property type="protein sequence ID" value="TGY70989.1"/>
    <property type="molecule type" value="Genomic_DNA"/>
</dbReference>
<dbReference type="AlphaFoldDB" id="A0A4V3RTG5"/>
<proteinExistence type="predicted"/>
<dbReference type="RefSeq" id="WP_135993711.1">
    <property type="nucleotide sequence ID" value="NZ_SRYD01000054.1"/>
</dbReference>
<dbReference type="Pfam" id="PF02661">
    <property type="entry name" value="Fic"/>
    <property type="match status" value="1"/>
</dbReference>
<gene>
    <name evidence="2" type="ORF">E5333_12005</name>
</gene>
<name>A0A4V3RTG5_9BACT</name>